<evidence type="ECO:0000256" key="2">
    <source>
        <dbReference type="HAMAP-Rule" id="MF_01477"/>
    </source>
</evidence>
<accession>A0AAJ6DCJ5</accession>
<evidence type="ECO:0000313" key="4">
    <source>
        <dbReference type="Proteomes" id="UP001224674"/>
    </source>
</evidence>
<dbReference type="GO" id="GO:0017148">
    <property type="term" value="P:negative regulation of translation"/>
    <property type="evidence" value="ECO:0007669"/>
    <property type="project" value="UniProtKB-UniRule"/>
</dbReference>
<evidence type="ECO:0000256" key="1">
    <source>
        <dbReference type="ARBA" id="ARBA00010574"/>
    </source>
</evidence>
<protein>
    <recommendedName>
        <fullName evidence="2">Ribosomal silencing factor RsfS</fullName>
    </recommendedName>
</protein>
<comment type="similarity">
    <text evidence="1 2">Belongs to the Iojap/RsfS family.</text>
</comment>
<comment type="function">
    <text evidence="2">Functions as a ribosomal silencing factor. Interacts with ribosomal protein uL14 (rplN), blocking formation of intersubunit bridge B8. Prevents association of the 30S and 50S ribosomal subunits and the formation of functional ribosomes, thus repressing translation.</text>
</comment>
<name>A0AAJ6DCJ5_9MICC</name>
<dbReference type="Proteomes" id="UP001224674">
    <property type="component" value="Chromosome"/>
</dbReference>
<dbReference type="GO" id="GO:0043023">
    <property type="term" value="F:ribosomal large subunit binding"/>
    <property type="evidence" value="ECO:0007669"/>
    <property type="project" value="TreeGrafter"/>
</dbReference>
<reference evidence="3 4" key="1">
    <citation type="submission" date="2023-03" db="EMBL/GenBank/DDBJ databases">
        <title>Complete genome sequences of several Auritidibacter ignavus strains isolated from ear infections.</title>
        <authorList>
            <person name="Baehr T."/>
            <person name="Baumhoegger A.M."/>
        </authorList>
    </citation>
    <scope>NUCLEOTIDE SEQUENCE [LARGE SCALE GENOMIC DNA]</scope>
    <source>
        <strain evidence="3 4">BABAE-6</strain>
    </source>
</reference>
<keyword evidence="4" id="KW-1185">Reference proteome</keyword>
<dbReference type="SUPFAM" id="SSF81301">
    <property type="entry name" value="Nucleotidyltransferase"/>
    <property type="match status" value="1"/>
</dbReference>
<dbReference type="AlphaFoldDB" id="A0AAJ6DCJ5"/>
<evidence type="ECO:0000313" key="3">
    <source>
        <dbReference type="EMBL" id="WGH93539.1"/>
    </source>
</evidence>
<dbReference type="RefSeq" id="WP_279675015.1">
    <property type="nucleotide sequence ID" value="NZ_CP122566.1"/>
</dbReference>
<dbReference type="NCBIfam" id="TIGR00090">
    <property type="entry name" value="rsfS_iojap_ybeB"/>
    <property type="match status" value="1"/>
</dbReference>
<sequence length="129" mass="14555">MSVPETTLTALNVAAQAADSKQGEHISAVDVAARLGITDAFLFVSASSERQVKALTEEIEDALRQQEDLKPIRREGTEEARWILLDYGHFVVHIQHREERELFALDRLWAEAPQIELAVARPEHDNELD</sequence>
<dbReference type="InterPro" id="IPR043519">
    <property type="entry name" value="NT_sf"/>
</dbReference>
<dbReference type="Gene3D" id="3.30.460.10">
    <property type="entry name" value="Beta Polymerase, domain 2"/>
    <property type="match status" value="1"/>
</dbReference>
<comment type="subcellular location">
    <subcellularLocation>
        <location evidence="2">Cytoplasm</location>
    </subcellularLocation>
</comment>
<keyword evidence="2" id="KW-0678">Repressor</keyword>
<organism evidence="3 4">
    <name type="scientific">Auritidibacter ignavus</name>
    <dbReference type="NCBI Taxonomy" id="678932"/>
    <lineage>
        <taxon>Bacteria</taxon>
        <taxon>Bacillati</taxon>
        <taxon>Actinomycetota</taxon>
        <taxon>Actinomycetes</taxon>
        <taxon>Micrococcales</taxon>
        <taxon>Micrococcaceae</taxon>
        <taxon>Auritidibacter</taxon>
    </lineage>
</organism>
<comment type="subunit">
    <text evidence="2">Interacts with ribosomal protein uL14 (rplN).</text>
</comment>
<dbReference type="HAMAP" id="MF_01477">
    <property type="entry name" value="Iojap_RsfS"/>
    <property type="match status" value="1"/>
</dbReference>
<dbReference type="GO" id="GO:0042256">
    <property type="term" value="P:cytosolic ribosome assembly"/>
    <property type="evidence" value="ECO:0007669"/>
    <property type="project" value="UniProtKB-UniRule"/>
</dbReference>
<dbReference type="GO" id="GO:0005737">
    <property type="term" value="C:cytoplasm"/>
    <property type="evidence" value="ECO:0007669"/>
    <property type="project" value="UniProtKB-SubCell"/>
</dbReference>
<gene>
    <name evidence="2 3" type="primary">rsfS</name>
    <name evidence="3" type="ORF">QDX21_01635</name>
</gene>
<proteinExistence type="inferred from homology"/>
<dbReference type="EMBL" id="CP122566">
    <property type="protein sequence ID" value="WGH93539.1"/>
    <property type="molecule type" value="Genomic_DNA"/>
</dbReference>
<dbReference type="InterPro" id="IPR004394">
    <property type="entry name" value="Iojap/RsfS/C7orf30"/>
</dbReference>
<dbReference type="Pfam" id="PF02410">
    <property type="entry name" value="RsfS"/>
    <property type="match status" value="1"/>
</dbReference>
<dbReference type="PANTHER" id="PTHR21043:SF0">
    <property type="entry name" value="MITOCHONDRIAL ASSEMBLY OF RIBOSOMAL LARGE SUBUNIT PROTEIN 1"/>
    <property type="match status" value="1"/>
</dbReference>
<keyword evidence="2" id="KW-0963">Cytoplasm</keyword>
<keyword evidence="2" id="KW-0810">Translation regulation</keyword>
<dbReference type="GO" id="GO:0090071">
    <property type="term" value="P:negative regulation of ribosome biogenesis"/>
    <property type="evidence" value="ECO:0007669"/>
    <property type="project" value="UniProtKB-UniRule"/>
</dbReference>
<dbReference type="PANTHER" id="PTHR21043">
    <property type="entry name" value="IOJAP SUPERFAMILY ORTHOLOG"/>
    <property type="match status" value="1"/>
</dbReference>